<dbReference type="OrthoDB" id="2099072at2759"/>
<comment type="caution">
    <text evidence="1">The sequence shown here is derived from an EMBL/GenBank/DDBJ whole genome shotgun (WGS) entry which is preliminary data.</text>
</comment>
<proteinExistence type="predicted"/>
<keyword evidence="2" id="KW-1185">Reference proteome</keyword>
<dbReference type="Proteomes" id="UP000693981">
    <property type="component" value="Unassembled WGS sequence"/>
</dbReference>
<organism evidence="1 2">
    <name type="scientific">Phytophthora boehmeriae</name>
    <dbReference type="NCBI Taxonomy" id="109152"/>
    <lineage>
        <taxon>Eukaryota</taxon>
        <taxon>Sar</taxon>
        <taxon>Stramenopiles</taxon>
        <taxon>Oomycota</taxon>
        <taxon>Peronosporomycetes</taxon>
        <taxon>Peronosporales</taxon>
        <taxon>Peronosporaceae</taxon>
        <taxon>Phytophthora</taxon>
    </lineage>
</organism>
<evidence type="ECO:0000313" key="2">
    <source>
        <dbReference type="Proteomes" id="UP000693981"/>
    </source>
</evidence>
<dbReference type="AlphaFoldDB" id="A0A8T1WTF4"/>
<reference evidence="1" key="1">
    <citation type="submission" date="2021-02" db="EMBL/GenBank/DDBJ databases">
        <authorList>
            <person name="Palmer J.M."/>
        </authorList>
    </citation>
    <scope>NUCLEOTIDE SEQUENCE</scope>
    <source>
        <strain evidence="1">SCRP23</strain>
    </source>
</reference>
<sequence>MGVEDKRDAVAQTSTEPDVDFVLVDFEPLHKQRWRSDTVRLVCAEFPPFTTCLWHQHLKYGIYVVVAPLDVIEQPYGKPPRPLVQAKGSVFCRDHTKDKLLHIVTTTELPAFIVEVELLKEKADVVPHDHIPVHGDSGVELLNNEPECRVYRLTFQDKASDDQTTEISLDLPTSAVLVVLDQCEVKLINASDNEQMATERQLSLKVGQDVPLTGGKFAIKLVSSSEKKTQFILAEVY</sequence>
<name>A0A8T1WTF4_9STRA</name>
<dbReference type="EMBL" id="JAGDFL010000138">
    <property type="protein sequence ID" value="KAG7396805.1"/>
    <property type="molecule type" value="Genomic_DNA"/>
</dbReference>
<gene>
    <name evidence="1" type="ORF">PHYBOEH_001665</name>
</gene>
<evidence type="ECO:0000313" key="1">
    <source>
        <dbReference type="EMBL" id="KAG7396805.1"/>
    </source>
</evidence>
<protein>
    <submittedName>
        <fullName evidence="1">Uncharacterized protein</fullName>
    </submittedName>
</protein>
<accession>A0A8T1WTF4</accession>